<dbReference type="AlphaFoldDB" id="A0A330LYM3"/>
<dbReference type="Proteomes" id="UP000250163">
    <property type="component" value="Chromosome MORIYA"/>
</dbReference>
<keyword evidence="3" id="KW-1185">Reference proteome</keyword>
<sequence length="322" mass="36671">MIACLFLVVLTVELFSFHILLGADFSWFNWAYYFAVHGAASIIFTCGTWLLLPHRYKFPILHTCLFLFCFSFCIPMFGMIGGIFSLLLGLYRLNTTATVTWVECERPSLVKESDEFRPSRTSIGGLREILTHDLDPGRRLQAVNAVCHLPQQQAIPLLQLALKDLSDDVRLFSYSSLETIEAKINLSISLLKAQFTHYQEPGIAFNIAQQYWELCYLGLAESVLCAHYLEQASIYLMRSNQLVENAASNLLLGRIMLAQSDPKQALIYLTQAFDAGLLKEQVIPYLAEASFELGNYELTKYYMAQLPASEKGRLQQQKEYWL</sequence>
<protein>
    <recommendedName>
        <fullName evidence="4">Protein PelE</fullName>
    </recommendedName>
</protein>
<evidence type="ECO:0000313" key="3">
    <source>
        <dbReference type="Proteomes" id="UP000250163"/>
    </source>
</evidence>
<evidence type="ECO:0000256" key="1">
    <source>
        <dbReference type="SAM" id="Phobius"/>
    </source>
</evidence>
<keyword evidence="1" id="KW-0472">Membrane</keyword>
<accession>A0A330LYM3</accession>
<reference evidence="3" key="1">
    <citation type="submission" date="2018-05" db="EMBL/GenBank/DDBJ databases">
        <authorList>
            <person name="Cea G.-C."/>
            <person name="William W."/>
        </authorList>
    </citation>
    <scope>NUCLEOTIDE SEQUENCE [LARGE SCALE GENOMIC DNA]</scope>
    <source>
        <strain evidence="3">DB21MT 5</strain>
    </source>
</reference>
<keyword evidence="1" id="KW-0812">Transmembrane</keyword>
<evidence type="ECO:0008006" key="4">
    <source>
        <dbReference type="Google" id="ProtNLM"/>
    </source>
</evidence>
<dbReference type="OrthoDB" id="5393896at2"/>
<proteinExistence type="predicted"/>
<feature type="transmembrane region" description="Helical" evidence="1">
    <location>
        <begin position="64"/>
        <end position="91"/>
    </location>
</feature>
<organism evidence="2 3">
    <name type="scientific">Moritella yayanosii</name>
    <dbReference type="NCBI Taxonomy" id="69539"/>
    <lineage>
        <taxon>Bacteria</taxon>
        <taxon>Pseudomonadati</taxon>
        <taxon>Pseudomonadota</taxon>
        <taxon>Gammaproteobacteria</taxon>
        <taxon>Alteromonadales</taxon>
        <taxon>Moritellaceae</taxon>
        <taxon>Moritella</taxon>
    </lineage>
</organism>
<dbReference type="RefSeq" id="WP_112715826.1">
    <property type="nucleotide sequence ID" value="NZ_LS483250.1"/>
</dbReference>
<name>A0A330LYM3_9GAMM</name>
<feature type="transmembrane region" description="Helical" evidence="1">
    <location>
        <begin position="32"/>
        <end position="52"/>
    </location>
</feature>
<evidence type="ECO:0000313" key="2">
    <source>
        <dbReference type="EMBL" id="SQD79245.1"/>
    </source>
</evidence>
<gene>
    <name evidence="2" type="ORF">MORIYA_2778</name>
</gene>
<dbReference type="KEGG" id="mya:MORIYA_2778"/>
<keyword evidence="1" id="KW-1133">Transmembrane helix</keyword>
<dbReference type="EMBL" id="LS483250">
    <property type="protein sequence ID" value="SQD79245.1"/>
    <property type="molecule type" value="Genomic_DNA"/>
</dbReference>